<dbReference type="EMBL" id="MDYN01000001">
    <property type="protein sequence ID" value="OQD91112.1"/>
    <property type="molecule type" value="Genomic_DNA"/>
</dbReference>
<keyword evidence="3" id="KW-1185">Reference proteome</keyword>
<comment type="caution">
    <text evidence="2">The sequence shown here is derived from an EMBL/GenBank/DDBJ whole genome shotgun (WGS) entry which is preliminary data.</text>
</comment>
<dbReference type="Proteomes" id="UP000191672">
    <property type="component" value="Unassembled WGS sequence"/>
</dbReference>
<evidence type="ECO:0000313" key="3">
    <source>
        <dbReference type="Proteomes" id="UP000191672"/>
    </source>
</evidence>
<sequence length="235" mass="26451">MSFGGTGGRDCRTGLSTCLQCNEYKVSVLEVCLSNYPTKNNNRWAWKCPSCNKASYVDRLLKPENLMFVCSDSEEEESDEDEIGDGEESESKVSADVESEVEVAKQRLSRMALGSPKYGSPNVGSLTYEEKIRKRVIPILTGLAEHENQVNALRLSFGGLIRDVQDFNFENSRGNEEGLSLPARRANARMLQMFRLDREADYLVELQGQFLRMLQDAIGEQSQDVSESRLSLRDD</sequence>
<evidence type="ECO:0000313" key="2">
    <source>
        <dbReference type="EMBL" id="OQD91112.1"/>
    </source>
</evidence>
<feature type="region of interest" description="Disordered" evidence="1">
    <location>
        <begin position="72"/>
        <end position="97"/>
    </location>
</feature>
<reference evidence="3" key="1">
    <citation type="journal article" date="2017" name="Nat. Microbiol.">
        <title>Global analysis of biosynthetic gene clusters reveals vast potential of secondary metabolite production in Penicillium species.</title>
        <authorList>
            <person name="Nielsen J.C."/>
            <person name="Grijseels S."/>
            <person name="Prigent S."/>
            <person name="Ji B."/>
            <person name="Dainat J."/>
            <person name="Nielsen K.F."/>
            <person name="Frisvad J.C."/>
            <person name="Workman M."/>
            <person name="Nielsen J."/>
        </authorList>
    </citation>
    <scope>NUCLEOTIDE SEQUENCE [LARGE SCALE GENOMIC DNA]</scope>
    <source>
        <strain evidence="3">IBT 31811</strain>
    </source>
</reference>
<dbReference type="AlphaFoldDB" id="A0A1V6QQ85"/>
<feature type="compositionally biased region" description="Acidic residues" evidence="1">
    <location>
        <begin position="72"/>
        <end position="88"/>
    </location>
</feature>
<evidence type="ECO:0000256" key="1">
    <source>
        <dbReference type="SAM" id="MobiDB-lite"/>
    </source>
</evidence>
<proteinExistence type="predicted"/>
<organism evidence="2 3">
    <name type="scientific">Penicillium antarcticum</name>
    <dbReference type="NCBI Taxonomy" id="416450"/>
    <lineage>
        <taxon>Eukaryota</taxon>
        <taxon>Fungi</taxon>
        <taxon>Dikarya</taxon>
        <taxon>Ascomycota</taxon>
        <taxon>Pezizomycotina</taxon>
        <taxon>Eurotiomycetes</taxon>
        <taxon>Eurotiomycetidae</taxon>
        <taxon>Eurotiales</taxon>
        <taxon>Aspergillaceae</taxon>
        <taxon>Penicillium</taxon>
    </lineage>
</organism>
<name>A0A1V6QQ85_9EURO</name>
<gene>
    <name evidence="2" type="ORF">PENANT_c001G04595</name>
</gene>
<protein>
    <submittedName>
        <fullName evidence="2">Uncharacterized protein</fullName>
    </submittedName>
</protein>
<accession>A0A1V6QQ85</accession>